<proteinExistence type="inferred from homology"/>
<evidence type="ECO:0000256" key="3">
    <source>
        <dbReference type="ARBA" id="ARBA00022737"/>
    </source>
</evidence>
<dbReference type="InterPro" id="IPR051159">
    <property type="entry name" value="Hexapeptide_acetyltransf"/>
</dbReference>
<dbReference type="FunFam" id="2.160.10.10:FF:000025">
    <property type="entry name" value="Hexapeptide-repeat containing-acetyltransferase"/>
    <property type="match status" value="1"/>
</dbReference>
<dbReference type="InterPro" id="IPR018357">
    <property type="entry name" value="Hexapep_transf_CS"/>
</dbReference>
<dbReference type="CDD" id="cd03357">
    <property type="entry name" value="LbH_MAT_GAT"/>
    <property type="match status" value="1"/>
</dbReference>
<reference evidence="6 7" key="1">
    <citation type="submission" date="2016-06" db="EMBL/GenBank/DDBJ databases">
        <title>Complete genome sequence of a saline-alkali tolerant type strain Dietzia timorensis ID05-A0528T.</title>
        <authorList>
            <person name="Wu X."/>
        </authorList>
    </citation>
    <scope>NUCLEOTIDE SEQUENCE [LARGE SCALE GENOMIC DNA]</scope>
    <source>
        <strain evidence="6 7">ID05-A0528</strain>
    </source>
</reference>
<dbReference type="SMART" id="SM01266">
    <property type="entry name" value="Mac"/>
    <property type="match status" value="1"/>
</dbReference>
<dbReference type="PANTHER" id="PTHR23416">
    <property type="entry name" value="SIALIC ACID SYNTHASE-RELATED"/>
    <property type="match status" value="1"/>
</dbReference>
<dbReference type="InterPro" id="IPR001451">
    <property type="entry name" value="Hexapep"/>
</dbReference>
<dbReference type="PROSITE" id="PS00101">
    <property type="entry name" value="HEXAPEP_TRANSFERASES"/>
    <property type="match status" value="1"/>
</dbReference>
<dbReference type="KEGG" id="dtm:BJL86_2239"/>
<dbReference type="InterPro" id="IPR011004">
    <property type="entry name" value="Trimer_LpxA-like_sf"/>
</dbReference>
<dbReference type="OrthoDB" id="2643438at2"/>
<gene>
    <name evidence="6" type="ORF">BJL86_2239</name>
</gene>
<dbReference type="Proteomes" id="UP000186104">
    <property type="component" value="Chromosome"/>
</dbReference>
<dbReference type="Pfam" id="PF12464">
    <property type="entry name" value="Mac"/>
    <property type="match status" value="1"/>
</dbReference>
<dbReference type="AlphaFoldDB" id="A0A173LMW2"/>
<evidence type="ECO:0000313" key="6">
    <source>
        <dbReference type="EMBL" id="ANI93004.1"/>
    </source>
</evidence>
<dbReference type="RefSeq" id="WP_067476205.1">
    <property type="nucleotide sequence ID" value="NZ_CP015961.1"/>
</dbReference>
<dbReference type="Gene3D" id="2.160.10.10">
    <property type="entry name" value="Hexapeptide repeat proteins"/>
    <property type="match status" value="1"/>
</dbReference>
<dbReference type="EMBL" id="CP015961">
    <property type="protein sequence ID" value="ANI93004.1"/>
    <property type="molecule type" value="Genomic_DNA"/>
</dbReference>
<dbReference type="SUPFAM" id="SSF51161">
    <property type="entry name" value="Trimeric LpxA-like enzymes"/>
    <property type="match status" value="1"/>
</dbReference>
<dbReference type="InterPro" id="IPR024688">
    <property type="entry name" value="Mac_dom"/>
</dbReference>
<dbReference type="GO" id="GO:0016407">
    <property type="term" value="F:acetyltransferase activity"/>
    <property type="evidence" value="ECO:0007669"/>
    <property type="project" value="InterPro"/>
</dbReference>
<evidence type="ECO:0000256" key="4">
    <source>
        <dbReference type="ARBA" id="ARBA00023315"/>
    </source>
</evidence>
<dbReference type="GO" id="GO:0008374">
    <property type="term" value="F:O-acyltransferase activity"/>
    <property type="evidence" value="ECO:0007669"/>
    <property type="project" value="TreeGrafter"/>
</dbReference>
<keyword evidence="3" id="KW-0677">Repeat</keyword>
<evidence type="ECO:0000256" key="2">
    <source>
        <dbReference type="ARBA" id="ARBA00022679"/>
    </source>
</evidence>
<evidence type="ECO:0000256" key="1">
    <source>
        <dbReference type="ARBA" id="ARBA00007274"/>
    </source>
</evidence>
<evidence type="ECO:0000313" key="7">
    <source>
        <dbReference type="Proteomes" id="UP000186104"/>
    </source>
</evidence>
<evidence type="ECO:0000259" key="5">
    <source>
        <dbReference type="SMART" id="SM01266"/>
    </source>
</evidence>
<keyword evidence="2 6" id="KW-0808">Transferase</keyword>
<sequence length="189" mass="20268">MNELEKMLAGEWYEPGDPQLDTARRQCQRLLARFNTPGTDPAECREVLGELLGSVGEGAQLMPTLRADYGFNIHLGRDVFINYDLVALDCAKISIGDGALFGPRCQLLTPVHPVDDVAFRRSGAERAEPIVLEENVWLGGGVIVNPGVRIGAGSVIGSGSVVTRDIPARVFAAGSPARVVRELRTGAES</sequence>
<feature type="domain" description="Maltose/galactoside acetyltransferase" evidence="5">
    <location>
        <begin position="4"/>
        <end position="57"/>
    </location>
</feature>
<keyword evidence="4" id="KW-0012">Acyltransferase</keyword>
<name>A0A173LMW2_9ACTN</name>
<dbReference type="STRING" id="499555.BJL86_2239"/>
<keyword evidence="7" id="KW-1185">Reference proteome</keyword>
<organism evidence="6 7">
    <name type="scientific">Dietzia timorensis</name>
    <dbReference type="NCBI Taxonomy" id="499555"/>
    <lineage>
        <taxon>Bacteria</taxon>
        <taxon>Bacillati</taxon>
        <taxon>Actinomycetota</taxon>
        <taxon>Actinomycetes</taxon>
        <taxon>Mycobacteriales</taxon>
        <taxon>Dietziaceae</taxon>
        <taxon>Dietzia</taxon>
    </lineage>
</organism>
<dbReference type="Pfam" id="PF00132">
    <property type="entry name" value="Hexapep"/>
    <property type="match status" value="1"/>
</dbReference>
<accession>A0A173LMW2</accession>
<protein>
    <submittedName>
        <fullName evidence="6">Putative acetyltransferase</fullName>
    </submittedName>
</protein>
<dbReference type="PANTHER" id="PTHR23416:SF23">
    <property type="entry name" value="ACETYLTRANSFERASE C18B11.09C-RELATED"/>
    <property type="match status" value="1"/>
</dbReference>
<comment type="similarity">
    <text evidence="1">Belongs to the transferase hexapeptide repeat family.</text>
</comment>